<evidence type="ECO:0000256" key="18">
    <source>
        <dbReference type="ARBA" id="ARBA00023065"/>
    </source>
</evidence>
<comment type="similarity">
    <text evidence="5">Belongs to the sodium:solute symporter (SSF) (TC 2.A.21) family.</text>
</comment>
<evidence type="ECO:0000256" key="23">
    <source>
        <dbReference type="ARBA" id="ARBA00023212"/>
    </source>
</evidence>
<dbReference type="CDD" id="cd09337">
    <property type="entry name" value="LIM2_Paxillin_like"/>
    <property type="match status" value="1"/>
</dbReference>
<evidence type="ECO:0000256" key="1">
    <source>
        <dbReference type="ARBA" id="ARBA00004245"/>
    </source>
</evidence>
<dbReference type="SMART" id="SM00132">
    <property type="entry name" value="LIM"/>
    <property type="match status" value="3"/>
</dbReference>
<keyword evidence="8" id="KW-0963">Cytoplasm</keyword>
<evidence type="ECO:0000256" key="20">
    <source>
        <dbReference type="ARBA" id="ARBA00023157"/>
    </source>
</evidence>
<feature type="domain" description="LIM zinc-binding" evidence="33">
    <location>
        <begin position="353"/>
        <end position="412"/>
    </location>
</feature>
<keyword evidence="20" id="KW-1015">Disulfide bond</keyword>
<feature type="region of interest" description="Disordered" evidence="31">
    <location>
        <begin position="241"/>
        <end position="278"/>
    </location>
</feature>
<evidence type="ECO:0000256" key="32">
    <source>
        <dbReference type="SAM" id="Phobius"/>
    </source>
</evidence>
<evidence type="ECO:0000256" key="7">
    <source>
        <dbReference type="ARBA" id="ARBA00022475"/>
    </source>
</evidence>
<comment type="subcellular location">
    <subcellularLocation>
        <location evidence="3">Apical cell membrane</location>
        <topology evidence="3">Multi-pass membrane protein</topology>
    </subcellularLocation>
    <subcellularLocation>
        <location evidence="2">Cell junction</location>
        <location evidence="2">Focal adhesion</location>
    </subcellularLocation>
    <subcellularLocation>
        <location evidence="1">Cytoplasm</location>
        <location evidence="1">Cytoskeleton</location>
    </subcellularLocation>
</comment>
<dbReference type="PROSITE" id="PS00457">
    <property type="entry name" value="NA_SOLUT_SYMP_2"/>
    <property type="match status" value="1"/>
</dbReference>
<dbReference type="PROSITE" id="PS50283">
    <property type="entry name" value="NA_SOLUT_SYMP_3"/>
    <property type="match status" value="1"/>
</dbReference>
<keyword evidence="18" id="KW-0406">Ion transport</keyword>
<dbReference type="InterPro" id="IPR001734">
    <property type="entry name" value="Na/solute_symporter"/>
</dbReference>
<keyword evidence="22" id="KW-0739">Sodium transport</keyword>
<dbReference type="InterPro" id="IPR047075">
    <property type="entry name" value="Paxillin_TGFB1I1_LIM_dom1"/>
</dbReference>
<feature type="region of interest" description="Disordered" evidence="31">
    <location>
        <begin position="63"/>
        <end position="83"/>
    </location>
</feature>
<keyword evidence="9 32" id="KW-0812">Transmembrane</keyword>
<evidence type="ECO:0000256" key="15">
    <source>
        <dbReference type="ARBA" id="ARBA00022989"/>
    </source>
</evidence>
<feature type="region of interest" description="Disordered" evidence="31">
    <location>
        <begin position="146"/>
        <end position="206"/>
    </location>
</feature>
<feature type="transmembrane region" description="Helical" evidence="32">
    <location>
        <begin position="747"/>
        <end position="768"/>
    </location>
</feature>
<keyword evidence="15 32" id="KW-1133">Transmembrane helix</keyword>
<dbReference type="Pfam" id="PF00474">
    <property type="entry name" value="SSF"/>
    <property type="match status" value="1"/>
</dbReference>
<evidence type="ECO:0000256" key="21">
    <source>
        <dbReference type="ARBA" id="ARBA00023180"/>
    </source>
</evidence>
<evidence type="ECO:0000256" key="19">
    <source>
        <dbReference type="ARBA" id="ARBA00023136"/>
    </source>
</evidence>
<evidence type="ECO:0000256" key="31">
    <source>
        <dbReference type="SAM" id="MobiDB-lite"/>
    </source>
</evidence>
<evidence type="ECO:0000259" key="33">
    <source>
        <dbReference type="PROSITE" id="PS50023"/>
    </source>
</evidence>
<evidence type="ECO:0000256" key="9">
    <source>
        <dbReference type="ARBA" id="ARBA00022692"/>
    </source>
</evidence>
<keyword evidence="13" id="KW-0769">Symport</keyword>
<dbReference type="FunFam" id="2.10.110.10:FF:000008">
    <property type="entry name" value="Paxillin isoform 1"/>
    <property type="match status" value="1"/>
</dbReference>
<dbReference type="Pfam" id="PF00412">
    <property type="entry name" value="LIM"/>
    <property type="match status" value="2"/>
</dbReference>
<dbReference type="GO" id="GO:0046872">
    <property type="term" value="F:metal ion binding"/>
    <property type="evidence" value="ECO:0007669"/>
    <property type="project" value="UniProtKB-KW"/>
</dbReference>
<dbReference type="FunFam" id="1.20.1730.10:FF:000010">
    <property type="entry name" value="Solute carrier family 5 member 2"/>
    <property type="match status" value="1"/>
</dbReference>
<dbReference type="NCBIfam" id="TIGR00813">
    <property type="entry name" value="sss"/>
    <property type="match status" value="1"/>
</dbReference>
<proteinExistence type="inferred from homology"/>
<accession>A0A836CQK1</accession>
<feature type="transmembrane region" description="Helical" evidence="32">
    <location>
        <begin position="960"/>
        <end position="982"/>
    </location>
</feature>
<feature type="compositionally biased region" description="Pro residues" evidence="31">
    <location>
        <begin position="264"/>
        <end position="274"/>
    </location>
</feature>
<dbReference type="GO" id="GO:0005856">
    <property type="term" value="C:cytoskeleton"/>
    <property type="evidence" value="ECO:0007669"/>
    <property type="project" value="UniProtKB-SubCell"/>
</dbReference>
<dbReference type="GO" id="GO:1904659">
    <property type="term" value="P:D-glucose transmembrane transport"/>
    <property type="evidence" value="ECO:0007669"/>
    <property type="project" value="UniProtKB-ARBA"/>
</dbReference>
<reference evidence="34 35" key="1">
    <citation type="submission" date="2020-12" db="EMBL/GenBank/DDBJ databases">
        <title>De novo assembly of Tibetan sheep genome.</title>
        <authorList>
            <person name="Li X."/>
        </authorList>
    </citation>
    <scope>NUCLEOTIDE SEQUENCE [LARGE SCALE GENOMIC DNA]</scope>
    <source>
        <tissue evidence="34">Heart</tissue>
    </source>
</reference>
<dbReference type="PANTHER" id="PTHR11819:SF145">
    <property type="entry name" value="SODIUM_GLUCOSE COTRANSPORTER 2"/>
    <property type="match status" value="1"/>
</dbReference>
<dbReference type="AlphaFoldDB" id="A0A836CQK1"/>
<feature type="transmembrane region" description="Helical" evidence="32">
    <location>
        <begin position="574"/>
        <end position="600"/>
    </location>
</feature>
<feature type="transmembrane region" description="Helical" evidence="32">
    <location>
        <begin position="856"/>
        <end position="877"/>
    </location>
</feature>
<comment type="catalytic activity">
    <reaction evidence="24">
        <text>D-glucose(out) + Na(+)(out) = D-glucose(in) + Na(+)(in)</text>
        <dbReference type="Rhea" id="RHEA:70571"/>
        <dbReference type="ChEBI" id="CHEBI:4167"/>
        <dbReference type="ChEBI" id="CHEBI:29101"/>
    </reaction>
    <physiologicalReaction direction="left-to-right" evidence="24">
        <dbReference type="Rhea" id="RHEA:70572"/>
    </physiologicalReaction>
</comment>
<dbReference type="Gene3D" id="1.20.1730.10">
    <property type="entry name" value="Sodium/glucose cotransporter"/>
    <property type="match status" value="1"/>
</dbReference>
<feature type="transmembrane region" description="Helical" evidence="32">
    <location>
        <begin position="889"/>
        <end position="911"/>
    </location>
</feature>
<feature type="compositionally biased region" description="Basic and acidic residues" evidence="31">
    <location>
        <begin position="248"/>
        <end position="262"/>
    </location>
</feature>
<evidence type="ECO:0000256" key="12">
    <source>
        <dbReference type="ARBA" id="ARBA00022833"/>
    </source>
</evidence>
<evidence type="ECO:0000256" key="6">
    <source>
        <dbReference type="ARBA" id="ARBA00022448"/>
    </source>
</evidence>
<evidence type="ECO:0000256" key="22">
    <source>
        <dbReference type="ARBA" id="ARBA00023201"/>
    </source>
</evidence>
<feature type="transmembrane region" description="Helical" evidence="32">
    <location>
        <begin position="1087"/>
        <end position="1106"/>
    </location>
</feature>
<evidence type="ECO:0000256" key="4">
    <source>
        <dbReference type="ARBA" id="ARBA00005813"/>
    </source>
</evidence>
<organism evidence="34 35">
    <name type="scientific">Ovis aries</name>
    <name type="common">Sheep</name>
    <dbReference type="NCBI Taxonomy" id="9940"/>
    <lineage>
        <taxon>Eukaryota</taxon>
        <taxon>Metazoa</taxon>
        <taxon>Chordata</taxon>
        <taxon>Craniata</taxon>
        <taxon>Vertebrata</taxon>
        <taxon>Euteleostomi</taxon>
        <taxon>Mammalia</taxon>
        <taxon>Eutheria</taxon>
        <taxon>Laurasiatheria</taxon>
        <taxon>Artiodactyla</taxon>
        <taxon>Ruminantia</taxon>
        <taxon>Pecora</taxon>
        <taxon>Bovidae</taxon>
        <taxon>Caprinae</taxon>
        <taxon>Ovis</taxon>
    </lineage>
</organism>
<keyword evidence="16 30" id="KW-0440">LIM domain</keyword>
<comment type="similarity">
    <text evidence="4">Belongs to the paxillin family.</text>
</comment>
<evidence type="ECO:0000256" key="8">
    <source>
        <dbReference type="ARBA" id="ARBA00022490"/>
    </source>
</evidence>
<dbReference type="FunFam" id="2.10.110.10:FF:000018">
    <property type="entry name" value="Paxillin isoform 1"/>
    <property type="match status" value="1"/>
</dbReference>
<dbReference type="GO" id="GO:0016324">
    <property type="term" value="C:apical plasma membrane"/>
    <property type="evidence" value="ECO:0007669"/>
    <property type="project" value="UniProtKB-SubCell"/>
</dbReference>
<feature type="transmembrane region" description="Helical" evidence="32">
    <location>
        <begin position="606"/>
        <end position="625"/>
    </location>
</feature>
<dbReference type="Proteomes" id="UP000664991">
    <property type="component" value="Unassembled WGS sequence"/>
</dbReference>
<comment type="function">
    <text evidence="25">Electrogenic Na(+)-coupled sugar symporter that actively transports D-glucose at the plasma membrane, with a Na(+) to sugar coupling ratio of 1:1. Transporter activity is driven by a transmembrane Na(+) electrochemical gradient set by the Na(+)/K(+) pump. Unlike SLC5A1/SGLT1, requires the auxiliary protein PDZK1IP1/MAP17 for full transporter activity. Has a primary role in D-glucose reabsorption from glomerular filtrate across the brush border of the early proximal tubules of the kidney.</text>
</comment>
<keyword evidence="19 32" id="KW-0472">Membrane</keyword>
<dbReference type="PROSITE" id="PS00478">
    <property type="entry name" value="LIM_DOMAIN_1"/>
    <property type="match status" value="1"/>
</dbReference>
<dbReference type="Pfam" id="PF03535">
    <property type="entry name" value="Paxillin"/>
    <property type="match status" value="1"/>
</dbReference>
<comment type="subunit">
    <text evidence="26">Forms a heterodimer (via TM13) with PDZK1IP1 (via N-terminal transmembrane helix); this interaction enhances SLC5A2 transporter activity.</text>
</comment>
<keyword evidence="12 30" id="KW-0862">Zinc</keyword>
<evidence type="ECO:0000256" key="16">
    <source>
        <dbReference type="ARBA" id="ARBA00023038"/>
    </source>
</evidence>
<evidence type="ECO:0000256" key="14">
    <source>
        <dbReference type="ARBA" id="ARBA00022949"/>
    </source>
</evidence>
<evidence type="ECO:0000256" key="5">
    <source>
        <dbReference type="ARBA" id="ARBA00006434"/>
    </source>
</evidence>
<dbReference type="InterPro" id="IPR001781">
    <property type="entry name" value="Znf_LIM"/>
</dbReference>
<evidence type="ECO:0000256" key="27">
    <source>
        <dbReference type="ARBA" id="ARBA00072719"/>
    </source>
</evidence>
<feature type="transmembrane region" description="Helical" evidence="32">
    <location>
        <begin position="637"/>
        <end position="655"/>
    </location>
</feature>
<keyword evidence="17" id="KW-0915">Sodium</keyword>
<evidence type="ECO:0000256" key="2">
    <source>
        <dbReference type="ARBA" id="ARBA00004246"/>
    </source>
</evidence>
<dbReference type="InterPro" id="IPR018212">
    <property type="entry name" value="Na/solute_symporter_CS"/>
</dbReference>
<evidence type="ECO:0000256" key="13">
    <source>
        <dbReference type="ARBA" id="ARBA00022847"/>
    </source>
</evidence>
<name>A0A836CQK1_SHEEP</name>
<keyword evidence="23" id="KW-0206">Cytoskeleton</keyword>
<evidence type="ECO:0000256" key="30">
    <source>
        <dbReference type="PROSITE-ProRule" id="PRU00125"/>
    </source>
</evidence>
<evidence type="ECO:0000256" key="25">
    <source>
        <dbReference type="ARBA" id="ARBA00059702"/>
    </source>
</evidence>
<comment type="caution">
    <text evidence="34">The sequence shown here is derived from an EMBL/GenBank/DDBJ whole genome shotgun (WGS) entry which is preliminary data.</text>
</comment>
<feature type="domain" description="LIM zinc-binding" evidence="33">
    <location>
        <begin position="413"/>
        <end position="471"/>
    </location>
</feature>
<dbReference type="PROSITE" id="PS00456">
    <property type="entry name" value="NA_SOLUT_SYMP_1"/>
    <property type="match status" value="1"/>
</dbReference>
<feature type="transmembrane region" description="Helical" evidence="32">
    <location>
        <begin position="534"/>
        <end position="554"/>
    </location>
</feature>
<dbReference type="SUPFAM" id="SSF57716">
    <property type="entry name" value="Glucocorticoid receptor-like (DNA-binding domain)"/>
    <property type="match status" value="3"/>
</dbReference>
<evidence type="ECO:0000256" key="10">
    <source>
        <dbReference type="ARBA" id="ARBA00022723"/>
    </source>
</evidence>
<dbReference type="EMBL" id="JAEMGP010000024">
    <property type="protein sequence ID" value="KAG5195267.1"/>
    <property type="molecule type" value="Genomic_DNA"/>
</dbReference>
<feature type="region of interest" description="Disordered" evidence="31">
    <location>
        <begin position="99"/>
        <end position="120"/>
    </location>
</feature>
<feature type="region of interest" description="Disordered" evidence="31">
    <location>
        <begin position="298"/>
        <end position="331"/>
    </location>
</feature>
<keyword evidence="21" id="KW-0325">Glycoprotein</keyword>
<feature type="region of interest" description="Disordered" evidence="31">
    <location>
        <begin position="1003"/>
        <end position="1032"/>
    </location>
</feature>
<dbReference type="PANTHER" id="PTHR11819">
    <property type="entry name" value="SOLUTE CARRIER FAMILY 5"/>
    <property type="match status" value="1"/>
</dbReference>
<feature type="transmembrane region" description="Helical" evidence="32">
    <location>
        <begin position="918"/>
        <end position="940"/>
    </location>
</feature>
<keyword evidence="11" id="KW-0677">Repeat</keyword>
<evidence type="ECO:0000256" key="24">
    <source>
        <dbReference type="ARBA" id="ARBA00050129"/>
    </source>
</evidence>
<evidence type="ECO:0000256" key="29">
    <source>
        <dbReference type="ARBA" id="ARBA00081561"/>
    </source>
</evidence>
<dbReference type="CDD" id="cd09336">
    <property type="entry name" value="LIM1_Paxillin_like"/>
    <property type="match status" value="1"/>
</dbReference>
<feature type="transmembrane region" description="Helical" evidence="32">
    <location>
        <begin position="815"/>
        <end position="835"/>
    </location>
</feature>
<feature type="transmembrane region" description="Helical" evidence="32">
    <location>
        <begin position="708"/>
        <end position="726"/>
    </location>
</feature>
<evidence type="ECO:0000313" key="35">
    <source>
        <dbReference type="Proteomes" id="UP000664991"/>
    </source>
</evidence>
<evidence type="ECO:0000256" key="26">
    <source>
        <dbReference type="ARBA" id="ARBA00063331"/>
    </source>
</evidence>
<evidence type="ECO:0000256" key="17">
    <source>
        <dbReference type="ARBA" id="ARBA00023053"/>
    </source>
</evidence>
<evidence type="ECO:0000256" key="28">
    <source>
        <dbReference type="ARBA" id="ARBA00078596"/>
    </source>
</evidence>
<keyword evidence="14" id="KW-0965">Cell junction</keyword>
<gene>
    <name evidence="34" type="ORF">JEQ12_012556</name>
</gene>
<evidence type="ECO:0000313" key="34">
    <source>
        <dbReference type="EMBL" id="KAG5195267.1"/>
    </source>
</evidence>
<dbReference type="GO" id="GO:0005412">
    <property type="term" value="F:D-glucose:sodium symporter activity"/>
    <property type="evidence" value="ECO:0007669"/>
    <property type="project" value="TreeGrafter"/>
</dbReference>
<dbReference type="Gene3D" id="2.10.110.10">
    <property type="entry name" value="Cysteine Rich Protein"/>
    <property type="match status" value="2"/>
</dbReference>
<dbReference type="GO" id="GO:0005925">
    <property type="term" value="C:focal adhesion"/>
    <property type="evidence" value="ECO:0007669"/>
    <property type="project" value="UniProtKB-SubCell"/>
</dbReference>
<keyword evidence="10 30" id="KW-0479">Metal-binding</keyword>
<evidence type="ECO:0000256" key="11">
    <source>
        <dbReference type="ARBA" id="ARBA00022737"/>
    </source>
</evidence>
<keyword evidence="6" id="KW-0813">Transport</keyword>
<evidence type="ECO:0000256" key="3">
    <source>
        <dbReference type="ARBA" id="ARBA00004424"/>
    </source>
</evidence>
<sequence length="1107" mass="119504">MGGGGLGGLSPCPRVSLSRGSRAFSGRATSLTPTLAAWGSLQLRPRLGCGRLRSRQAGWAWVGRGPPSLTGPHPGFSRSHPPAVPPPALSQRVPASLHGHGWASCSRTSPAPRPHRTRPPPCSPRAFCPRPVMEDLDALLSDLETTTSHMPRSGALKERPPEPLTSPLTQMGPGESSGASGDKDHLYSTVCKPRSPKPAAPATPPFSSSCGVLGTGLCELDRLLQELNATQFNITDEIMSQFPSSKETAAEQKEDQSEDKKRPSPPPSPSPVLPKPSATSATLELDRLMASLSDFRVQNHLPASGPTPPPVPSSMSEDAPSPPGPTSKGSLDTMLGLLQSDLSRRGVPTQAKGLCGSCNKPIAGQVVTALGRAWHPEHFVCGGCSTALGGSSFFEKDGAPFCPECYFERFSPRCGLCNQPIRHKMVTALGTHWHPEHFCCVSCGEPFGDEGFHEREGRPYCRRDFLQLFAPRCQGCQGPILDNYISALSALWHPDCFVCRVGASLFASNIGSGHFVGLAGTGAASGLAVAGFEWNALFVVLLLGWLFVPVYLTAGVITMPQYLRKRFGGHRIRLYLSVLSLFLYIFTKISVDMFSGAVFIQQALGWNIYASVIALLGITMIYTVTGGLAALMYTDTVQTFVILAGAFVLMGYAFHEVGGYSGLFDKYLRAVTSLTVSEDPAVGNISSSCYRPRPDSYHLLRDPVTGDLPWPALLLGLTIVSSWYWCSDQVIVQRCLAGKNLTHIKAGCILCGYLKLMPMFLMVMPGMISRVLYPDEVACVVPEVCKRVCGTEVGCSNIAYPRLVVKLMPNGLRGLMLAVMLAALMSSLASIFNSSSTLFTMDIYTRLRPRAGDRELLLVGRLWVVFIVAVSVAWLPVVQAAQGGQLFDYIQAVSSYLAPPVSAVFVLALFVPRVNEKGAFWGLIGGLLMGLARLVPEFSFGSGSCVRPSACPALLCRVHYLYFAILLFVCSGLLTLVVSLCTPPIPRKHLHRLVFSLRHSKEEREDLDAEEPEGPTAAPVQNGRPEHAVEMEAPPPPRPGLFRQCLLWFCGVSRGGAGSPPRPTQEETAAAARRLEDISEDPRWARVVNLNALLMMAVATFLWGFYA</sequence>
<protein>
    <recommendedName>
        <fullName evidence="27">Sodium/glucose cotransporter 2</fullName>
    </recommendedName>
    <alternativeName>
        <fullName evidence="29">Low affinity sodium-glucose cotransporter</fullName>
    </alternativeName>
    <alternativeName>
        <fullName evidence="28">Solute carrier family 5 member 2</fullName>
    </alternativeName>
</protein>
<dbReference type="PROSITE" id="PS50023">
    <property type="entry name" value="LIM_DOMAIN_2"/>
    <property type="match status" value="2"/>
</dbReference>
<keyword evidence="7" id="KW-1003">Cell membrane</keyword>
<dbReference type="InterPro" id="IPR038377">
    <property type="entry name" value="Na/Glc_symporter_sf"/>
</dbReference>